<keyword evidence="10" id="KW-1185">Reference proteome</keyword>
<evidence type="ECO:0000256" key="5">
    <source>
        <dbReference type="ARBA" id="ARBA00023136"/>
    </source>
</evidence>
<keyword evidence="3 7" id="KW-0812">Transmembrane</keyword>
<dbReference type="PROSITE" id="PS50850">
    <property type="entry name" value="MFS"/>
    <property type="match status" value="1"/>
</dbReference>
<evidence type="ECO:0000313" key="9">
    <source>
        <dbReference type="EMBL" id="KAK5058561.1"/>
    </source>
</evidence>
<dbReference type="PANTHER" id="PTHR23506">
    <property type="entry name" value="GH10249P"/>
    <property type="match status" value="1"/>
</dbReference>
<feature type="transmembrane region" description="Helical" evidence="7">
    <location>
        <begin position="135"/>
        <end position="153"/>
    </location>
</feature>
<evidence type="ECO:0000259" key="8">
    <source>
        <dbReference type="PROSITE" id="PS50850"/>
    </source>
</evidence>
<dbReference type="PANTHER" id="PTHR23506:SF23">
    <property type="entry name" value="GH10249P"/>
    <property type="match status" value="1"/>
</dbReference>
<feature type="region of interest" description="Disordered" evidence="6">
    <location>
        <begin position="486"/>
        <end position="507"/>
    </location>
</feature>
<dbReference type="RefSeq" id="XP_064709084.1">
    <property type="nucleotide sequence ID" value="XM_064854358.1"/>
</dbReference>
<dbReference type="InterPro" id="IPR020846">
    <property type="entry name" value="MFS_dom"/>
</dbReference>
<keyword evidence="4 7" id="KW-1133">Transmembrane helix</keyword>
<dbReference type="SUPFAM" id="SSF103473">
    <property type="entry name" value="MFS general substrate transporter"/>
    <property type="match status" value="1"/>
</dbReference>
<feature type="transmembrane region" description="Helical" evidence="7">
    <location>
        <begin position="74"/>
        <end position="96"/>
    </location>
</feature>
<dbReference type="GeneID" id="89978979"/>
<comment type="caution">
    <text evidence="9">The sequence shown here is derived from an EMBL/GenBank/DDBJ whole genome shotgun (WGS) entry which is preliminary data.</text>
</comment>
<dbReference type="GO" id="GO:0022857">
    <property type="term" value="F:transmembrane transporter activity"/>
    <property type="evidence" value="ECO:0007669"/>
    <property type="project" value="InterPro"/>
</dbReference>
<evidence type="ECO:0000256" key="3">
    <source>
        <dbReference type="ARBA" id="ARBA00022692"/>
    </source>
</evidence>
<keyword evidence="5 7" id="KW-0472">Membrane</keyword>
<dbReference type="InterPro" id="IPR050930">
    <property type="entry name" value="MFS_Vesicular_Transporter"/>
</dbReference>
<comment type="subcellular location">
    <subcellularLocation>
        <location evidence="1">Membrane</location>
        <topology evidence="1">Multi-pass membrane protein</topology>
    </subcellularLocation>
</comment>
<dbReference type="PRINTS" id="PR01036">
    <property type="entry name" value="TCRTETB"/>
</dbReference>
<keyword evidence="2" id="KW-0813">Transport</keyword>
<feature type="transmembrane region" description="Helical" evidence="7">
    <location>
        <begin position="32"/>
        <end position="54"/>
    </location>
</feature>
<reference evidence="9 10" key="1">
    <citation type="submission" date="2023-08" db="EMBL/GenBank/DDBJ databases">
        <title>Black Yeasts Isolated from many extreme environments.</title>
        <authorList>
            <person name="Coleine C."/>
            <person name="Stajich J.E."/>
            <person name="Selbmann L."/>
        </authorList>
    </citation>
    <scope>NUCLEOTIDE SEQUENCE [LARGE SCALE GENOMIC DNA]</scope>
    <source>
        <strain evidence="9 10">CCFEE 5792</strain>
    </source>
</reference>
<feature type="transmembrane region" description="Helical" evidence="7">
    <location>
        <begin position="430"/>
        <end position="450"/>
    </location>
</feature>
<organism evidence="9 10">
    <name type="scientific">Exophiala bonariae</name>
    <dbReference type="NCBI Taxonomy" id="1690606"/>
    <lineage>
        <taxon>Eukaryota</taxon>
        <taxon>Fungi</taxon>
        <taxon>Dikarya</taxon>
        <taxon>Ascomycota</taxon>
        <taxon>Pezizomycotina</taxon>
        <taxon>Eurotiomycetes</taxon>
        <taxon>Chaetothyriomycetidae</taxon>
        <taxon>Chaetothyriales</taxon>
        <taxon>Herpotrichiellaceae</taxon>
        <taxon>Exophiala</taxon>
    </lineage>
</organism>
<dbReference type="InterPro" id="IPR036259">
    <property type="entry name" value="MFS_trans_sf"/>
</dbReference>
<dbReference type="CDD" id="cd17325">
    <property type="entry name" value="MFS_MdtG_SLC18_like"/>
    <property type="match status" value="1"/>
</dbReference>
<dbReference type="AlphaFoldDB" id="A0AAV9NJX2"/>
<feature type="transmembrane region" description="Helical" evidence="7">
    <location>
        <begin position="165"/>
        <end position="187"/>
    </location>
</feature>
<evidence type="ECO:0000256" key="6">
    <source>
        <dbReference type="SAM" id="MobiDB-lite"/>
    </source>
</evidence>
<feature type="transmembrane region" description="Helical" evidence="7">
    <location>
        <begin position="316"/>
        <end position="336"/>
    </location>
</feature>
<evidence type="ECO:0000256" key="4">
    <source>
        <dbReference type="ARBA" id="ARBA00022989"/>
    </source>
</evidence>
<feature type="transmembrane region" description="Helical" evidence="7">
    <location>
        <begin position="108"/>
        <end position="129"/>
    </location>
</feature>
<dbReference type="Gene3D" id="1.20.1250.20">
    <property type="entry name" value="MFS general substrate transporter like domains"/>
    <property type="match status" value="1"/>
</dbReference>
<evidence type="ECO:0000313" key="10">
    <source>
        <dbReference type="Proteomes" id="UP001358417"/>
    </source>
</evidence>
<feature type="transmembrane region" description="Helical" evidence="7">
    <location>
        <begin position="348"/>
        <end position="366"/>
    </location>
</feature>
<proteinExistence type="predicted"/>
<dbReference type="GO" id="GO:0016020">
    <property type="term" value="C:membrane"/>
    <property type="evidence" value="ECO:0007669"/>
    <property type="project" value="UniProtKB-SubCell"/>
</dbReference>
<dbReference type="InterPro" id="IPR011701">
    <property type="entry name" value="MFS"/>
</dbReference>
<protein>
    <recommendedName>
        <fullName evidence="8">Major facilitator superfamily (MFS) profile domain-containing protein</fullName>
    </recommendedName>
</protein>
<name>A0AAV9NJX2_9EURO</name>
<feature type="transmembrane region" description="Helical" evidence="7">
    <location>
        <begin position="462"/>
        <end position="481"/>
    </location>
</feature>
<gene>
    <name evidence="9" type="ORF">LTR84_010824</name>
</gene>
<evidence type="ECO:0000256" key="1">
    <source>
        <dbReference type="ARBA" id="ARBA00004141"/>
    </source>
</evidence>
<dbReference type="Proteomes" id="UP001358417">
    <property type="component" value="Unassembled WGS sequence"/>
</dbReference>
<feature type="domain" description="Major facilitator superfamily (MFS) profile" evidence="8">
    <location>
        <begin position="34"/>
        <end position="484"/>
    </location>
</feature>
<accession>A0AAV9NJX2</accession>
<feature type="transmembrane region" description="Helical" evidence="7">
    <location>
        <begin position="193"/>
        <end position="213"/>
    </location>
</feature>
<evidence type="ECO:0000256" key="2">
    <source>
        <dbReference type="ARBA" id="ARBA00022448"/>
    </source>
</evidence>
<dbReference type="EMBL" id="JAVRRD010000005">
    <property type="protein sequence ID" value="KAK5058561.1"/>
    <property type="molecule type" value="Genomic_DNA"/>
</dbReference>
<sequence length="507" mass="54985">MTLHDKKEAFLNRVIPYRGRKPFFLEVRSSELFILIAVCWSVFTDVFLYGIIVPVVPFALQDRIHVSRQDTQRWVSVLLSVYAAALLVVSPICGFVADRTTSRRGPLLLGLIVLFASTVMFCLGKTIAILVAARLLQGASAAVVWTVALALLADTVKHDEVGKALGYVSVAMTLGVLFGPMIGGVVFERSGYYEVFAITFGVIGLDIILRLLLVEKKIAARWLEPTPTPTQIQSCPSIDQGFAPSKLSETPSAVAEKNTSIAATRTAGVRRKRKIPSILILLKSRRLLAAFWGSFVTSVTMTALDTTIPLYVNQIFGWGSLGAGLVFLALLAPNFAGPLIGHWTDKYGPRWISASGLLFSIPFWVLLRLVDHDGIRQQVLLCGLLLLLGIACAFIMTPLLAEFSKVCDAKERQQPDLFAGKSVYGQSYGIFNVAWAAGSLVGPLVAAAIVDAAGWKTMTWSMALFSAVGVLPTLLYSGGMISRKSLQRPSPDETPPSEVHGLNDLTS</sequence>
<evidence type="ECO:0000256" key="7">
    <source>
        <dbReference type="SAM" id="Phobius"/>
    </source>
</evidence>
<feature type="transmembrane region" description="Helical" evidence="7">
    <location>
        <begin position="378"/>
        <end position="401"/>
    </location>
</feature>
<dbReference type="Pfam" id="PF07690">
    <property type="entry name" value="MFS_1"/>
    <property type="match status" value="1"/>
</dbReference>